<evidence type="ECO:0000313" key="6">
    <source>
        <dbReference type="EMBL" id="AKQ04255.1"/>
    </source>
</evidence>
<dbReference type="Gene3D" id="3.30.1490.10">
    <property type="match status" value="1"/>
</dbReference>
<dbReference type="GO" id="GO:0003735">
    <property type="term" value="F:structural constituent of ribosome"/>
    <property type="evidence" value="ECO:0007669"/>
    <property type="project" value="InterPro"/>
</dbReference>
<keyword evidence="5" id="KW-0699">rRNA-binding</keyword>
<keyword evidence="5" id="KW-0694">RNA-binding</keyword>
<comment type="function">
    <text evidence="5">One of the primary rRNA binding proteins, it binds directly to 16S rRNA central domain where it helps coordinate assembly of the platform of the 30S subunit.</text>
</comment>
<evidence type="ECO:0000256" key="4">
    <source>
        <dbReference type="ARBA" id="ARBA00035258"/>
    </source>
</evidence>
<dbReference type="AlphaFoldDB" id="A0A0H4TBK7"/>
<comment type="similarity">
    <text evidence="1 5">Belongs to the universal ribosomal protein uS8 family.</text>
</comment>
<dbReference type="InterPro" id="IPR035987">
    <property type="entry name" value="Ribosomal_uS8_sf"/>
</dbReference>
<evidence type="ECO:0000256" key="2">
    <source>
        <dbReference type="ARBA" id="ARBA00022980"/>
    </source>
</evidence>
<evidence type="ECO:0000256" key="1">
    <source>
        <dbReference type="ARBA" id="ARBA00006471"/>
    </source>
</evidence>
<proteinExistence type="inferred from homology"/>
<dbReference type="HAMAP" id="MF_01302_B">
    <property type="entry name" value="Ribosomal_uS8_B"/>
    <property type="match status" value="1"/>
</dbReference>
<gene>
    <name evidence="5" type="primary">rpsH</name>
</gene>
<reference evidence="6" key="1">
    <citation type="journal article" date="2015" name="ISME J.">
        <title>Aquifer environment selects for microbial species cohorts in sediment and groundwater.</title>
        <authorList>
            <person name="Hug L.A."/>
            <person name="Thomas B.C."/>
            <person name="Brown C.T."/>
            <person name="Frischkorn K.R."/>
            <person name="Williams K.H."/>
            <person name="Tringe S.G."/>
            <person name="Banfield J.F."/>
        </authorList>
    </citation>
    <scope>NUCLEOTIDE SEQUENCE</scope>
</reference>
<sequence length="131" mass="14470">MGTYPVTDVLTKILNAGKAKKAEVDVHYSNLSLNILQLIKEEGYIKNAKVIKEGKKSYIKVYLKYTDAGKHVISGMKFFSKPSRRVYRGYTEIPSVLSGLATIVLSTPAGVLSDKIATRKKVGGEVMFAVW</sequence>
<name>A0A0H4TBK7_9BACT</name>
<dbReference type="EMBL" id="KT007033">
    <property type="protein sequence ID" value="AKQ04255.1"/>
    <property type="molecule type" value="Genomic_DNA"/>
</dbReference>
<dbReference type="SUPFAM" id="SSF56047">
    <property type="entry name" value="Ribosomal protein S8"/>
    <property type="match status" value="1"/>
</dbReference>
<accession>A0A0H4TBK7</accession>
<dbReference type="InterPro" id="IPR000630">
    <property type="entry name" value="Ribosomal_uS8"/>
</dbReference>
<dbReference type="FunFam" id="3.30.1490.10:FF:000001">
    <property type="entry name" value="30S ribosomal protein S8"/>
    <property type="match status" value="1"/>
</dbReference>
<evidence type="ECO:0000256" key="3">
    <source>
        <dbReference type="ARBA" id="ARBA00023274"/>
    </source>
</evidence>
<dbReference type="Gene3D" id="3.30.1370.30">
    <property type="match status" value="1"/>
</dbReference>
<dbReference type="GO" id="GO:0005737">
    <property type="term" value="C:cytoplasm"/>
    <property type="evidence" value="ECO:0007669"/>
    <property type="project" value="UniProtKB-ARBA"/>
</dbReference>
<keyword evidence="3 5" id="KW-0687">Ribonucleoprotein</keyword>
<dbReference type="PANTHER" id="PTHR11758">
    <property type="entry name" value="40S RIBOSOMAL PROTEIN S15A"/>
    <property type="match status" value="1"/>
</dbReference>
<dbReference type="GO" id="GO:0006412">
    <property type="term" value="P:translation"/>
    <property type="evidence" value="ECO:0007669"/>
    <property type="project" value="UniProtKB-UniRule"/>
</dbReference>
<evidence type="ECO:0000256" key="5">
    <source>
        <dbReference type="HAMAP-Rule" id="MF_01302"/>
    </source>
</evidence>
<protein>
    <recommendedName>
        <fullName evidence="4 5">Small ribosomal subunit protein uS8</fullName>
    </recommendedName>
</protein>
<comment type="subunit">
    <text evidence="5">Part of the 30S ribosomal subunit. Contacts proteins S5 and S12.</text>
</comment>
<dbReference type="GO" id="GO:0005840">
    <property type="term" value="C:ribosome"/>
    <property type="evidence" value="ECO:0007669"/>
    <property type="project" value="UniProtKB-KW"/>
</dbReference>
<dbReference type="GO" id="GO:1990904">
    <property type="term" value="C:ribonucleoprotein complex"/>
    <property type="evidence" value="ECO:0007669"/>
    <property type="project" value="UniProtKB-KW"/>
</dbReference>
<keyword evidence="2 5" id="KW-0689">Ribosomal protein</keyword>
<dbReference type="NCBIfam" id="NF001109">
    <property type="entry name" value="PRK00136.1"/>
    <property type="match status" value="1"/>
</dbReference>
<organism evidence="6">
    <name type="scientific">uncultured bacterium Rifle_16ft_4_minimus_4564</name>
    <dbReference type="NCBI Taxonomy" id="1665161"/>
    <lineage>
        <taxon>Bacteria</taxon>
        <taxon>environmental samples</taxon>
    </lineage>
</organism>
<dbReference type="Pfam" id="PF00410">
    <property type="entry name" value="Ribosomal_S8"/>
    <property type="match status" value="1"/>
</dbReference>
<dbReference type="GO" id="GO:0019843">
    <property type="term" value="F:rRNA binding"/>
    <property type="evidence" value="ECO:0007669"/>
    <property type="project" value="UniProtKB-UniRule"/>
</dbReference>